<dbReference type="InterPro" id="IPR009091">
    <property type="entry name" value="RCC1/BLIP-II"/>
</dbReference>
<name>D2VPD7_NAEGR</name>
<organism evidence="2">
    <name type="scientific">Naegleria gruberi</name>
    <name type="common">Amoeba</name>
    <dbReference type="NCBI Taxonomy" id="5762"/>
    <lineage>
        <taxon>Eukaryota</taxon>
        <taxon>Discoba</taxon>
        <taxon>Heterolobosea</taxon>
        <taxon>Tetramitia</taxon>
        <taxon>Eutetramitia</taxon>
        <taxon>Vahlkampfiidae</taxon>
        <taxon>Naegleria</taxon>
    </lineage>
</organism>
<evidence type="ECO:0000313" key="2">
    <source>
        <dbReference type="Proteomes" id="UP000006671"/>
    </source>
</evidence>
<dbReference type="InParanoid" id="D2VPD7"/>
<dbReference type="RefSeq" id="XP_002674157.1">
    <property type="nucleotide sequence ID" value="XM_002674111.1"/>
</dbReference>
<gene>
    <name evidence="1" type="ORF">NAEGRDRAFT_70818</name>
</gene>
<dbReference type="Pfam" id="PF13540">
    <property type="entry name" value="RCC1_2"/>
    <property type="match status" value="1"/>
</dbReference>
<dbReference type="KEGG" id="ngr:NAEGRDRAFT_70818"/>
<sequence length="406" mass="45632">MKGLHLEGTHHSQYLFIHGNYSSWAYSGYKGSVHHDPNDVGSGQFPTLRHFLFQSEEIMNEINRVGIKKVVCGDNHTFILLNDGRAFGNGWNEYTQLLTKKIAPKSNQRDQLVKADIDHIEDIYCGANFTYCLVKGTDGFEMYSAGWNNESCCSQGIGSSDTFRKIGRVYYSDGNGQQKFPPPNETVIDVRCGGSNAAVLTYDIISNTYYLSHSGSFDKLSNNPKPGVLYRTVLPKGFAFCGMSLVGNSVYQIYLHTANSTYDVALKECNKDCAQINRRYCINRNGKLALFPSYSNNTVPDVTFKAFTLRNKMMAVADDGNVYIDSDSSYERNMLQLDFLPLLSVSDRYKFQTNPSNFDVSVCAGEEVGFIMIKKSGEKGMIFKERLLNQINSNNPFVDCIMNIRD</sequence>
<dbReference type="VEuPathDB" id="AmoebaDB:NAEGRDRAFT_70818"/>
<dbReference type="PANTHER" id="PTHR45982:SF1">
    <property type="entry name" value="REGULATOR OF CHROMOSOME CONDENSATION"/>
    <property type="match status" value="1"/>
</dbReference>
<evidence type="ECO:0000313" key="1">
    <source>
        <dbReference type="EMBL" id="EFC41413.1"/>
    </source>
</evidence>
<protein>
    <submittedName>
        <fullName evidence="1">Predicted protein</fullName>
    </submittedName>
</protein>
<dbReference type="OrthoDB" id="10266803at2759"/>
<dbReference type="InterPro" id="IPR051553">
    <property type="entry name" value="Ran_GTPase-activating"/>
</dbReference>
<dbReference type="Proteomes" id="UP000006671">
    <property type="component" value="Unassembled WGS sequence"/>
</dbReference>
<dbReference type="EMBL" id="GG738886">
    <property type="protein sequence ID" value="EFC41413.1"/>
    <property type="molecule type" value="Genomic_DNA"/>
</dbReference>
<dbReference type="Gene3D" id="2.130.10.30">
    <property type="entry name" value="Regulator of chromosome condensation 1/beta-lactamase-inhibitor protein II"/>
    <property type="match status" value="1"/>
</dbReference>
<proteinExistence type="predicted"/>
<accession>D2VPD7</accession>
<dbReference type="GeneID" id="8850632"/>
<reference evidence="1 2" key="1">
    <citation type="journal article" date="2010" name="Cell">
        <title>The genome of Naegleria gruberi illuminates early eukaryotic versatility.</title>
        <authorList>
            <person name="Fritz-Laylin L.K."/>
            <person name="Prochnik S.E."/>
            <person name="Ginger M.L."/>
            <person name="Dacks J.B."/>
            <person name="Carpenter M.L."/>
            <person name="Field M.C."/>
            <person name="Kuo A."/>
            <person name="Paredez A."/>
            <person name="Chapman J."/>
            <person name="Pham J."/>
            <person name="Shu S."/>
            <person name="Neupane R."/>
            <person name="Cipriano M."/>
            <person name="Mancuso J."/>
            <person name="Tu H."/>
            <person name="Salamov A."/>
            <person name="Lindquist E."/>
            <person name="Shapiro H."/>
            <person name="Lucas S."/>
            <person name="Grigoriev I.V."/>
            <person name="Cande W.Z."/>
            <person name="Fulton C."/>
            <person name="Rokhsar D.S."/>
            <person name="Dawson S.C."/>
        </authorList>
    </citation>
    <scope>NUCLEOTIDE SEQUENCE [LARGE SCALE GENOMIC DNA]</scope>
    <source>
        <strain evidence="1 2">NEG-M</strain>
    </source>
</reference>
<dbReference type="AlphaFoldDB" id="D2VPD7"/>
<keyword evidence="2" id="KW-1185">Reference proteome</keyword>
<dbReference type="PANTHER" id="PTHR45982">
    <property type="entry name" value="REGULATOR OF CHROMOSOME CONDENSATION"/>
    <property type="match status" value="1"/>
</dbReference>
<dbReference type="SUPFAM" id="SSF50985">
    <property type="entry name" value="RCC1/BLIP-II"/>
    <property type="match status" value="1"/>
</dbReference>